<reference evidence="1 2" key="1">
    <citation type="submission" date="2014-04" db="EMBL/GenBank/DDBJ databases">
        <authorList>
            <consortium name="DOE Joint Genome Institute"/>
            <person name="Kuo A."/>
            <person name="Kohler A."/>
            <person name="Costa M.D."/>
            <person name="Nagy L.G."/>
            <person name="Floudas D."/>
            <person name="Copeland A."/>
            <person name="Barry K.W."/>
            <person name="Cichocki N."/>
            <person name="Veneault-Fourrey C."/>
            <person name="LaButti K."/>
            <person name="Lindquist E.A."/>
            <person name="Lipzen A."/>
            <person name="Lundell T."/>
            <person name="Morin E."/>
            <person name="Murat C."/>
            <person name="Sun H."/>
            <person name="Tunlid A."/>
            <person name="Henrissat B."/>
            <person name="Grigoriev I.V."/>
            <person name="Hibbett D.S."/>
            <person name="Martin F."/>
            <person name="Nordberg H.P."/>
            <person name="Cantor M.N."/>
            <person name="Hua S.X."/>
        </authorList>
    </citation>
    <scope>NUCLEOTIDE SEQUENCE [LARGE SCALE GENOMIC DNA]</scope>
    <source>
        <strain evidence="1 2">Marx 270</strain>
    </source>
</reference>
<proteinExistence type="predicted"/>
<gene>
    <name evidence="1" type="ORF">M404DRAFT_158153</name>
</gene>
<organism evidence="1 2">
    <name type="scientific">Pisolithus tinctorius Marx 270</name>
    <dbReference type="NCBI Taxonomy" id="870435"/>
    <lineage>
        <taxon>Eukaryota</taxon>
        <taxon>Fungi</taxon>
        <taxon>Dikarya</taxon>
        <taxon>Basidiomycota</taxon>
        <taxon>Agaricomycotina</taxon>
        <taxon>Agaricomycetes</taxon>
        <taxon>Agaricomycetidae</taxon>
        <taxon>Boletales</taxon>
        <taxon>Sclerodermatineae</taxon>
        <taxon>Pisolithaceae</taxon>
        <taxon>Pisolithus</taxon>
    </lineage>
</organism>
<protein>
    <submittedName>
        <fullName evidence="1">Uncharacterized protein</fullName>
    </submittedName>
</protein>
<reference evidence="2" key="2">
    <citation type="submission" date="2015-01" db="EMBL/GenBank/DDBJ databases">
        <title>Evolutionary Origins and Diversification of the Mycorrhizal Mutualists.</title>
        <authorList>
            <consortium name="DOE Joint Genome Institute"/>
            <consortium name="Mycorrhizal Genomics Consortium"/>
            <person name="Kohler A."/>
            <person name="Kuo A."/>
            <person name="Nagy L.G."/>
            <person name="Floudas D."/>
            <person name="Copeland A."/>
            <person name="Barry K.W."/>
            <person name="Cichocki N."/>
            <person name="Veneault-Fourrey C."/>
            <person name="LaButti K."/>
            <person name="Lindquist E.A."/>
            <person name="Lipzen A."/>
            <person name="Lundell T."/>
            <person name="Morin E."/>
            <person name="Murat C."/>
            <person name="Riley R."/>
            <person name="Ohm R."/>
            <person name="Sun H."/>
            <person name="Tunlid A."/>
            <person name="Henrissat B."/>
            <person name="Grigoriev I.V."/>
            <person name="Hibbett D.S."/>
            <person name="Martin F."/>
        </authorList>
    </citation>
    <scope>NUCLEOTIDE SEQUENCE [LARGE SCALE GENOMIC DNA]</scope>
    <source>
        <strain evidence="2">Marx 270</strain>
    </source>
</reference>
<keyword evidence="2" id="KW-1185">Reference proteome</keyword>
<dbReference type="HOGENOM" id="CLU_004591_2_0_1"/>
<dbReference type="STRING" id="870435.A0A0C3JL03"/>
<dbReference type="EMBL" id="KN832017">
    <property type="protein sequence ID" value="KIN98246.1"/>
    <property type="molecule type" value="Genomic_DNA"/>
</dbReference>
<dbReference type="AlphaFoldDB" id="A0A0C3JL03"/>
<dbReference type="Proteomes" id="UP000054217">
    <property type="component" value="Unassembled WGS sequence"/>
</dbReference>
<dbReference type="PANTHER" id="PTHR31912:SF34">
    <property type="entry name" value="NOTOCHORD-RELATED PROTEIN"/>
    <property type="match status" value="1"/>
</dbReference>
<dbReference type="OrthoDB" id="2506088at2759"/>
<dbReference type="PANTHER" id="PTHR31912">
    <property type="entry name" value="IP13529P"/>
    <property type="match status" value="1"/>
</dbReference>
<name>A0A0C3JL03_PISTI</name>
<accession>A0A0C3JL03</accession>
<evidence type="ECO:0000313" key="1">
    <source>
        <dbReference type="EMBL" id="KIN98246.1"/>
    </source>
</evidence>
<evidence type="ECO:0000313" key="2">
    <source>
        <dbReference type="Proteomes" id="UP000054217"/>
    </source>
</evidence>
<dbReference type="InParanoid" id="A0A0C3JL03"/>
<feature type="non-terminal residue" evidence="1">
    <location>
        <position position="1002"/>
    </location>
</feature>
<sequence>MAVTRILGLSYRVRTSIFLLRASTAQRDVTAEEEPAPGSTHVNFQVSVDNPAYPWPSKAHFLTELLFSSPRLPFSEPQKRAILSWAKELGARDIPSLYSLNRCHEEIKNLVGNPTRKVVSASGNIFYINDIANSIAKDYANPLTRFAMQDFPEDGGEGMSQVFNGGKLLHELPSPPAVRVDGTVYFVDELLQECSGDYFFPERFFLAAPEAIAGGATGFLPTKAVYALGRAATRTEAGFIISDEREIIPTASFRRSFEEISRCPSELACGLTESSKKSGLLCPNVWRRKSGGRMVYNVPLIIFMDDVSGNISKQWNKHHVIYVTNANLPREMLEQEFYVRFMTSSPHAAPMELMHAMKESISNVAESGIIAWDCRDEEEVMLIPQVLFLAGDNPMQGEECSQAGLSCNHFCRTCDVGGKKEHKESDAGYCSLFKSGNLRTPEGTVNTIKEQFSLAMLSGAMEKVKTSVSTTGVRDSISLGILNTVIELGKSLRKRRAGTSSKPESEVREVLEKELAGFLQGRVLEDAINPLLGMKDLNIHLDTPTEILHTILLGVVKYFWGQTVFLLEKANLVSTFQSRLDAIDRDGLNAPSLNAEYICRYKGGLIGKHFKSLAQVMPFVIHDLVPQRVMDGWTSIGELVVLLWHTKIDNTDEYLACLSWTIEDFLNVTCICAPSILISKPKFHFLVHLPMYIRRFGPALLFSTERYESYNHVFRLSCIHSSRHGPSQDSCRKFARLDQVKHILTGGFWYEPRLQKWVQATPAVLDFLSEHPEHARLLGIKFHQGTGHITRIKGTNGKTEISKAVHWKTTQCAQIDASLSAPDQYVYQADSFISKHSEKVKLGSHVIFLYPKTDSGFSVGRIIEVLIRNAFHRNVVHVAIQVLSFSALHPLIHLPCLELSDDKIVVSPDDVICVANVQHNCVDSKCASFVNRAIRQERSETTQVRKAVRHEPTRKYLLNTYSIHNYAHIRRALPPSLRQTPLRVLDDIQHTRCNAAQQVRQK</sequence>